<evidence type="ECO:0000313" key="9">
    <source>
        <dbReference type="Proteomes" id="UP001595526"/>
    </source>
</evidence>
<dbReference type="Proteomes" id="UP001595526">
    <property type="component" value="Unassembled WGS sequence"/>
</dbReference>
<dbReference type="Pfam" id="PF02518">
    <property type="entry name" value="HATPase_c"/>
    <property type="match status" value="1"/>
</dbReference>
<gene>
    <name evidence="8" type="ORF">ACFOET_09865</name>
</gene>
<dbReference type="PANTHER" id="PTHR43711:SF26">
    <property type="entry name" value="SENSOR HISTIDINE KINASE RCSC"/>
    <property type="match status" value="1"/>
</dbReference>
<dbReference type="CDD" id="cd00075">
    <property type="entry name" value="HATPase"/>
    <property type="match status" value="1"/>
</dbReference>
<dbReference type="GO" id="GO:0005524">
    <property type="term" value="F:ATP binding"/>
    <property type="evidence" value="ECO:0007669"/>
    <property type="project" value="UniProtKB-KW"/>
</dbReference>
<keyword evidence="8" id="KW-0067">ATP-binding</keyword>
<sequence length="343" mass="37407">MNIKTLVTKQYLTLDAYAGTGAAKALLRTTDAVVILDGNSPIGIITAADLAMKPHQLVIDCLPDRPVVTCTELISNVLTLMKTTGNNVLPVTCYERFCGIIKQADILSHLHAIQEKQRTALLAAAHDLRSPIAAISMLGTILKADPALHKHQHLIDKLSESCDYAEVLIQDILTTEQSQSEMLTLQDEDLDDLVNECAVSLSDKLEDKALILSKQLHCTKTIKADRLKLKRAINNILWNSIKFTHPGGMISLSTKEEVNDRVVLIIQDTGIGIPEAMREKIFDKFTQAKRAGTVGEPTTGLGLYLTKTIIESHGGTIHMESDGQSGTSFIVSLPAYNRSTSAN</sequence>
<dbReference type="InterPro" id="IPR036890">
    <property type="entry name" value="HATPase_C_sf"/>
</dbReference>
<evidence type="ECO:0000256" key="1">
    <source>
        <dbReference type="ARBA" id="ARBA00000085"/>
    </source>
</evidence>
<dbReference type="SMART" id="SM00388">
    <property type="entry name" value="HisKA"/>
    <property type="match status" value="1"/>
</dbReference>
<dbReference type="Pfam" id="PF00512">
    <property type="entry name" value="HisKA"/>
    <property type="match status" value="1"/>
</dbReference>
<protein>
    <recommendedName>
        <fullName evidence="2">histidine kinase</fullName>
        <ecNumber evidence="2">2.7.13.3</ecNumber>
    </recommendedName>
</protein>
<dbReference type="EMBL" id="JBHRTA010000030">
    <property type="protein sequence ID" value="MFC3197918.1"/>
    <property type="molecule type" value="Genomic_DNA"/>
</dbReference>
<dbReference type="InterPro" id="IPR000644">
    <property type="entry name" value="CBS_dom"/>
</dbReference>
<dbReference type="Gene3D" id="3.10.580.10">
    <property type="entry name" value="CBS-domain"/>
    <property type="match status" value="1"/>
</dbReference>
<dbReference type="SUPFAM" id="SSF54631">
    <property type="entry name" value="CBS-domain pair"/>
    <property type="match status" value="1"/>
</dbReference>
<keyword evidence="6" id="KW-0902">Two-component regulatory system</keyword>
<proteinExistence type="predicted"/>
<dbReference type="InterPro" id="IPR003661">
    <property type="entry name" value="HisK_dim/P_dom"/>
</dbReference>
<dbReference type="InterPro" id="IPR005467">
    <property type="entry name" value="His_kinase_dom"/>
</dbReference>
<dbReference type="InterPro" id="IPR036097">
    <property type="entry name" value="HisK_dim/P_sf"/>
</dbReference>
<keyword evidence="5" id="KW-0418">Kinase</keyword>
<dbReference type="InterPro" id="IPR003594">
    <property type="entry name" value="HATPase_dom"/>
</dbReference>
<dbReference type="PANTHER" id="PTHR43711">
    <property type="entry name" value="TWO-COMPONENT HISTIDINE KINASE"/>
    <property type="match status" value="1"/>
</dbReference>
<dbReference type="CDD" id="cd00082">
    <property type="entry name" value="HisKA"/>
    <property type="match status" value="1"/>
</dbReference>
<dbReference type="SMART" id="SM00387">
    <property type="entry name" value="HATPase_c"/>
    <property type="match status" value="1"/>
</dbReference>
<dbReference type="PROSITE" id="PS50109">
    <property type="entry name" value="HIS_KIN"/>
    <property type="match status" value="1"/>
</dbReference>
<evidence type="ECO:0000313" key="8">
    <source>
        <dbReference type="EMBL" id="MFC3197918.1"/>
    </source>
</evidence>
<reference evidence="9" key="1">
    <citation type="journal article" date="2019" name="Int. J. Syst. Evol. Microbiol.">
        <title>The Global Catalogue of Microorganisms (GCM) 10K type strain sequencing project: providing services to taxonomists for standard genome sequencing and annotation.</title>
        <authorList>
            <consortium name="The Broad Institute Genomics Platform"/>
            <consortium name="The Broad Institute Genome Sequencing Center for Infectious Disease"/>
            <person name="Wu L."/>
            <person name="Ma J."/>
        </authorList>
    </citation>
    <scope>NUCLEOTIDE SEQUENCE [LARGE SCALE GENOMIC DNA]</scope>
    <source>
        <strain evidence="9">KCTC 52416</strain>
    </source>
</reference>
<dbReference type="PRINTS" id="PR00344">
    <property type="entry name" value="BCTRLSENSOR"/>
</dbReference>
<evidence type="ECO:0000256" key="5">
    <source>
        <dbReference type="ARBA" id="ARBA00022777"/>
    </source>
</evidence>
<feature type="domain" description="Histidine kinase" evidence="7">
    <location>
        <begin position="123"/>
        <end position="337"/>
    </location>
</feature>
<evidence type="ECO:0000256" key="2">
    <source>
        <dbReference type="ARBA" id="ARBA00012438"/>
    </source>
</evidence>
<comment type="caution">
    <text evidence="8">The sequence shown here is derived from an EMBL/GenBank/DDBJ whole genome shotgun (WGS) entry which is preliminary data.</text>
</comment>
<dbReference type="EC" id="2.7.13.3" evidence="2"/>
<name>A0ABV7JNK7_9SPHI</name>
<keyword evidence="8" id="KW-0547">Nucleotide-binding</keyword>
<keyword evidence="3" id="KW-0597">Phosphoprotein</keyword>
<evidence type="ECO:0000256" key="4">
    <source>
        <dbReference type="ARBA" id="ARBA00022679"/>
    </source>
</evidence>
<dbReference type="SUPFAM" id="SSF55874">
    <property type="entry name" value="ATPase domain of HSP90 chaperone/DNA topoisomerase II/histidine kinase"/>
    <property type="match status" value="1"/>
</dbReference>
<dbReference type="InterPro" id="IPR046342">
    <property type="entry name" value="CBS_dom_sf"/>
</dbReference>
<evidence type="ECO:0000256" key="6">
    <source>
        <dbReference type="ARBA" id="ARBA00023012"/>
    </source>
</evidence>
<keyword evidence="9" id="KW-1185">Reference proteome</keyword>
<dbReference type="Gene3D" id="1.10.287.130">
    <property type="match status" value="1"/>
</dbReference>
<evidence type="ECO:0000259" key="7">
    <source>
        <dbReference type="PROSITE" id="PS50109"/>
    </source>
</evidence>
<evidence type="ECO:0000256" key="3">
    <source>
        <dbReference type="ARBA" id="ARBA00022553"/>
    </source>
</evidence>
<dbReference type="InterPro" id="IPR004358">
    <property type="entry name" value="Sig_transdc_His_kin-like_C"/>
</dbReference>
<accession>A0ABV7JNK7</accession>
<dbReference type="Gene3D" id="3.30.565.10">
    <property type="entry name" value="Histidine kinase-like ATPase, C-terminal domain"/>
    <property type="match status" value="1"/>
</dbReference>
<keyword evidence="4" id="KW-0808">Transferase</keyword>
<dbReference type="InterPro" id="IPR050736">
    <property type="entry name" value="Sensor_HK_Regulatory"/>
</dbReference>
<organism evidence="8 9">
    <name type="scientific">Parapedobacter deserti</name>
    <dbReference type="NCBI Taxonomy" id="1912957"/>
    <lineage>
        <taxon>Bacteria</taxon>
        <taxon>Pseudomonadati</taxon>
        <taxon>Bacteroidota</taxon>
        <taxon>Sphingobacteriia</taxon>
        <taxon>Sphingobacteriales</taxon>
        <taxon>Sphingobacteriaceae</taxon>
        <taxon>Parapedobacter</taxon>
    </lineage>
</organism>
<comment type="catalytic activity">
    <reaction evidence="1">
        <text>ATP + protein L-histidine = ADP + protein N-phospho-L-histidine.</text>
        <dbReference type="EC" id="2.7.13.3"/>
    </reaction>
</comment>
<dbReference type="Pfam" id="PF00571">
    <property type="entry name" value="CBS"/>
    <property type="match status" value="1"/>
</dbReference>
<dbReference type="RefSeq" id="WP_379022066.1">
    <property type="nucleotide sequence ID" value="NZ_JBHRTA010000030.1"/>
</dbReference>
<dbReference type="SUPFAM" id="SSF47384">
    <property type="entry name" value="Homodimeric domain of signal transducing histidine kinase"/>
    <property type="match status" value="1"/>
</dbReference>